<accession>A0ABR1JQB5</accession>
<comment type="caution">
    <text evidence="5">The sequence shown here is derived from an EMBL/GenBank/DDBJ whole genome shotgun (WGS) entry which is preliminary data.</text>
</comment>
<keyword evidence="6" id="KW-1185">Reference proteome</keyword>
<evidence type="ECO:0000256" key="2">
    <source>
        <dbReference type="ARBA" id="ARBA00010895"/>
    </source>
</evidence>
<proteinExistence type="inferred from homology"/>
<name>A0ABR1JQB5_9AGAR</name>
<gene>
    <name evidence="5" type="primary">RRG9</name>
    <name evidence="5" type="ORF">VKT23_007432</name>
</gene>
<evidence type="ECO:0000256" key="3">
    <source>
        <dbReference type="ARBA" id="ARBA00013566"/>
    </source>
</evidence>
<dbReference type="EMBL" id="JBANRG010000010">
    <property type="protein sequence ID" value="KAK7462856.1"/>
    <property type="molecule type" value="Genomic_DNA"/>
</dbReference>
<feature type="compositionally biased region" description="Low complexity" evidence="4">
    <location>
        <begin position="41"/>
        <end position="58"/>
    </location>
</feature>
<reference evidence="5 6" key="1">
    <citation type="submission" date="2024-01" db="EMBL/GenBank/DDBJ databases">
        <title>A draft genome for the cacao thread blight pathogen Marasmiellus scandens.</title>
        <authorList>
            <person name="Baruah I.K."/>
            <person name="Leung J."/>
            <person name="Bukari Y."/>
            <person name="Amoako-Attah I."/>
            <person name="Meinhardt L.W."/>
            <person name="Bailey B.A."/>
            <person name="Cohen S.P."/>
        </authorList>
    </citation>
    <scope>NUCLEOTIDE SEQUENCE [LARGE SCALE GENOMIC DNA]</scope>
    <source>
        <strain evidence="5 6">GH-19</strain>
    </source>
</reference>
<dbReference type="Proteomes" id="UP001498398">
    <property type="component" value="Unassembled WGS sequence"/>
</dbReference>
<dbReference type="PANTHER" id="PTHR13475">
    <property type="entry name" value="NEUGRIN"/>
    <property type="match status" value="1"/>
</dbReference>
<organism evidence="5 6">
    <name type="scientific">Marasmiellus scandens</name>
    <dbReference type="NCBI Taxonomy" id="2682957"/>
    <lineage>
        <taxon>Eukaryota</taxon>
        <taxon>Fungi</taxon>
        <taxon>Dikarya</taxon>
        <taxon>Basidiomycota</taxon>
        <taxon>Agaricomycotina</taxon>
        <taxon>Agaricomycetes</taxon>
        <taxon>Agaricomycetidae</taxon>
        <taxon>Agaricales</taxon>
        <taxon>Marasmiineae</taxon>
        <taxon>Omphalotaceae</taxon>
        <taxon>Marasmiellus</taxon>
    </lineage>
</organism>
<dbReference type="PANTHER" id="PTHR13475:SF3">
    <property type="entry name" value="NEUGRIN"/>
    <property type="match status" value="1"/>
</dbReference>
<dbReference type="InterPro" id="IPR010487">
    <property type="entry name" value="NGRN/Rrg9"/>
</dbReference>
<protein>
    <recommendedName>
        <fullName evidence="3">Required for respiratory growth protein 9, mitochondrial</fullName>
    </recommendedName>
</protein>
<evidence type="ECO:0000313" key="5">
    <source>
        <dbReference type="EMBL" id="KAK7462856.1"/>
    </source>
</evidence>
<comment type="function">
    <text evidence="1">Required for respiratory activity and maintenance and expression of the mitochondrial genome.</text>
</comment>
<evidence type="ECO:0000256" key="1">
    <source>
        <dbReference type="ARBA" id="ARBA00003548"/>
    </source>
</evidence>
<comment type="similarity">
    <text evidence="2">Belongs to the RRG9 family.</text>
</comment>
<sequence>MSRSLRFLSLKSPAAVAQGSHSKCFYSMSSSAEFLRKWRSESPAASTSSSPNSPSARSIFDDDSPVDLSEDDDAVNGVRSSRSGKTSFRRKPSKEPTPQQFKAHRTAMQKEFPQGWNPPRKLSREAMEGLRQLYHLDKEKFSTPVLAERFKISPEAVRRILKSKWVQPRERREKAMVKDREDMTLTRLKERLKERKEIEQVIENRTGRSIGANGKDGFAFR</sequence>
<feature type="compositionally biased region" description="Acidic residues" evidence="4">
    <location>
        <begin position="61"/>
        <end position="74"/>
    </location>
</feature>
<evidence type="ECO:0000256" key="4">
    <source>
        <dbReference type="SAM" id="MobiDB-lite"/>
    </source>
</evidence>
<feature type="region of interest" description="Disordered" evidence="4">
    <location>
        <begin position="37"/>
        <end position="120"/>
    </location>
</feature>
<dbReference type="Pfam" id="PF06413">
    <property type="entry name" value="Neugrin"/>
    <property type="match status" value="1"/>
</dbReference>
<evidence type="ECO:0000313" key="6">
    <source>
        <dbReference type="Proteomes" id="UP001498398"/>
    </source>
</evidence>